<dbReference type="GO" id="GO:0034599">
    <property type="term" value="P:cellular response to oxidative stress"/>
    <property type="evidence" value="ECO:0007669"/>
    <property type="project" value="TreeGrafter"/>
</dbReference>
<dbReference type="Proteomes" id="UP000009282">
    <property type="component" value="Chromosome"/>
</dbReference>
<evidence type="ECO:0000256" key="2">
    <source>
        <dbReference type="ARBA" id="ARBA00022448"/>
    </source>
</evidence>
<reference evidence="8 9" key="1">
    <citation type="journal article" date="2011" name="J. Bacteriol.">
        <title>Complete genome sequence of seawater bacterium Glaciecola nitratireducens FR1064T.</title>
        <authorList>
            <person name="Bian F."/>
            <person name="Qin Q.L."/>
            <person name="Xie B.B."/>
            <person name="Shu Y.L."/>
            <person name="Zhang X.Y."/>
            <person name="Yu Y."/>
            <person name="Chen B."/>
            <person name="Chen X.L."/>
            <person name="Zhou B.C."/>
            <person name="Zhang Y.Z."/>
        </authorList>
    </citation>
    <scope>NUCLEOTIDE SEQUENCE [LARGE SCALE GENOMIC DNA]</scope>
    <source>
        <strain evidence="9">JCM 12485 / KCTC 12276 / FR1064</strain>
    </source>
</reference>
<keyword evidence="6" id="KW-0963">Cytoplasm</keyword>
<organism evidence="8 9">
    <name type="scientific">Glaciecola nitratireducens (strain JCM 12485 / KCTC 12276 / FR1064)</name>
    <dbReference type="NCBI Taxonomy" id="1085623"/>
    <lineage>
        <taxon>Bacteria</taxon>
        <taxon>Pseudomonadati</taxon>
        <taxon>Pseudomonadota</taxon>
        <taxon>Gammaproteobacteria</taxon>
        <taxon>Alteromonadales</taxon>
        <taxon>Alteromonadaceae</taxon>
        <taxon>Brumicola</taxon>
    </lineage>
</organism>
<dbReference type="Pfam" id="PF00462">
    <property type="entry name" value="Glutaredoxin"/>
    <property type="match status" value="1"/>
</dbReference>
<dbReference type="Gene3D" id="3.40.30.10">
    <property type="entry name" value="Glutaredoxin"/>
    <property type="match status" value="1"/>
</dbReference>
<dbReference type="PANTHER" id="PTHR45694:SF18">
    <property type="entry name" value="GLUTAREDOXIN-1-RELATED"/>
    <property type="match status" value="1"/>
</dbReference>
<dbReference type="EMBL" id="CP003060">
    <property type="protein sequence ID" value="AEP28651.1"/>
    <property type="molecule type" value="Genomic_DNA"/>
</dbReference>
<dbReference type="CDD" id="cd03418">
    <property type="entry name" value="GRX_GRXb_1_3_like"/>
    <property type="match status" value="1"/>
</dbReference>
<dbReference type="InterPro" id="IPR002109">
    <property type="entry name" value="Glutaredoxin"/>
</dbReference>
<dbReference type="eggNOG" id="COG0695">
    <property type="taxonomic scope" value="Bacteria"/>
</dbReference>
<evidence type="ECO:0000256" key="1">
    <source>
        <dbReference type="ARBA" id="ARBA00007787"/>
    </source>
</evidence>
<dbReference type="PROSITE" id="PS00195">
    <property type="entry name" value="GLUTAREDOXIN_1"/>
    <property type="match status" value="1"/>
</dbReference>
<keyword evidence="5 6" id="KW-0676">Redox-active center</keyword>
<gene>
    <name evidence="8" type="primary">grxC</name>
    <name evidence="8" type="ordered locus">GNIT_0497</name>
</gene>
<dbReference type="OrthoDB" id="9814618at2"/>
<proteinExistence type="inferred from homology"/>
<evidence type="ECO:0000256" key="6">
    <source>
        <dbReference type="RuleBase" id="RU364065"/>
    </source>
</evidence>
<dbReference type="InterPro" id="IPR011767">
    <property type="entry name" value="GLR_AS"/>
</dbReference>
<evidence type="ECO:0000256" key="4">
    <source>
        <dbReference type="ARBA" id="ARBA00023157"/>
    </source>
</evidence>
<dbReference type="HOGENOM" id="CLU_026126_7_3_6"/>
<keyword evidence="9" id="KW-1185">Reference proteome</keyword>
<dbReference type="PRINTS" id="PR00160">
    <property type="entry name" value="GLUTAREDOXIN"/>
</dbReference>
<dbReference type="InterPro" id="IPR011900">
    <property type="entry name" value="GRX_bact"/>
</dbReference>
<dbReference type="InterPro" id="IPR014025">
    <property type="entry name" value="Glutaredoxin_subgr"/>
</dbReference>
<dbReference type="STRING" id="1085623.GNIT_0497"/>
<evidence type="ECO:0000313" key="8">
    <source>
        <dbReference type="EMBL" id="AEP28651.1"/>
    </source>
</evidence>
<name>G4QJJ1_GLANF</name>
<dbReference type="GO" id="GO:0045454">
    <property type="term" value="P:cell redox homeostasis"/>
    <property type="evidence" value="ECO:0007669"/>
    <property type="project" value="InterPro"/>
</dbReference>
<dbReference type="PROSITE" id="PS51354">
    <property type="entry name" value="GLUTAREDOXIN_2"/>
    <property type="match status" value="1"/>
</dbReference>
<dbReference type="SUPFAM" id="SSF52833">
    <property type="entry name" value="Thioredoxin-like"/>
    <property type="match status" value="1"/>
</dbReference>
<dbReference type="PANTHER" id="PTHR45694">
    <property type="entry name" value="GLUTAREDOXIN 2"/>
    <property type="match status" value="1"/>
</dbReference>
<keyword evidence="3 6" id="KW-0249">Electron transport</keyword>
<evidence type="ECO:0000256" key="5">
    <source>
        <dbReference type="ARBA" id="ARBA00023284"/>
    </source>
</evidence>
<evidence type="ECO:0000259" key="7">
    <source>
        <dbReference type="Pfam" id="PF00462"/>
    </source>
</evidence>
<accession>G4QJJ1</accession>
<feature type="domain" description="Glutaredoxin" evidence="7">
    <location>
        <begin position="4"/>
        <end position="64"/>
    </location>
</feature>
<comment type="similarity">
    <text evidence="1 6">Belongs to the glutaredoxin family.</text>
</comment>
<dbReference type="InterPro" id="IPR036249">
    <property type="entry name" value="Thioredoxin-like_sf"/>
</dbReference>
<comment type="function">
    <text evidence="6">Has a glutathione-disulfide oxidoreductase activity in the presence of NADPH and glutathione reductase. Reduces low molecular weight disulfides and proteins.</text>
</comment>
<keyword evidence="4" id="KW-1015">Disulfide bond</keyword>
<dbReference type="FunFam" id="3.40.30.10:FF:000018">
    <property type="entry name" value="Glutaredoxin"/>
    <property type="match status" value="1"/>
</dbReference>
<dbReference type="GO" id="GO:0005737">
    <property type="term" value="C:cytoplasm"/>
    <property type="evidence" value="ECO:0007669"/>
    <property type="project" value="TreeGrafter"/>
</dbReference>
<evidence type="ECO:0000313" key="9">
    <source>
        <dbReference type="Proteomes" id="UP000009282"/>
    </source>
</evidence>
<dbReference type="GO" id="GO:0015038">
    <property type="term" value="F:glutathione disulfide oxidoreductase activity"/>
    <property type="evidence" value="ECO:0007669"/>
    <property type="project" value="UniProtKB-UniRule"/>
</dbReference>
<keyword evidence="2 6" id="KW-0813">Transport</keyword>
<dbReference type="KEGG" id="gni:GNIT_0497"/>
<evidence type="ECO:0000256" key="3">
    <source>
        <dbReference type="ARBA" id="ARBA00022982"/>
    </source>
</evidence>
<dbReference type="RefSeq" id="WP_014107528.1">
    <property type="nucleotide sequence ID" value="NC_016041.1"/>
</dbReference>
<dbReference type="AlphaFoldDB" id="G4QJJ1"/>
<sequence>MQKVELFTKGYCPYCSRAKALLEQKGVTFTDHEIDKKPELRPVMIERANGRTTVPQIFIGETHVGGCDDLFALESAGKLEALLNA</sequence>
<dbReference type="NCBIfam" id="TIGR02181">
    <property type="entry name" value="GRX_bact"/>
    <property type="match status" value="1"/>
</dbReference>
<protein>
    <recommendedName>
        <fullName evidence="6">Glutaredoxin</fullName>
    </recommendedName>
</protein>